<feature type="domain" description="EF-hand" evidence="3">
    <location>
        <begin position="40"/>
        <end position="75"/>
    </location>
</feature>
<proteinExistence type="predicted"/>
<dbReference type="SMART" id="SM00054">
    <property type="entry name" value="EFh"/>
    <property type="match status" value="2"/>
</dbReference>
<feature type="domain" description="EF-hand" evidence="3">
    <location>
        <begin position="166"/>
        <end position="201"/>
    </location>
</feature>
<dbReference type="PROSITE" id="PS50222">
    <property type="entry name" value="EF_HAND_2"/>
    <property type="match status" value="2"/>
</dbReference>
<organism evidence="5 6">
    <name type="scientific">Helobdella robusta</name>
    <name type="common">Californian leech</name>
    <dbReference type="NCBI Taxonomy" id="6412"/>
    <lineage>
        <taxon>Eukaryota</taxon>
        <taxon>Metazoa</taxon>
        <taxon>Spiralia</taxon>
        <taxon>Lophotrochozoa</taxon>
        <taxon>Annelida</taxon>
        <taxon>Clitellata</taxon>
        <taxon>Hirudinea</taxon>
        <taxon>Rhynchobdellida</taxon>
        <taxon>Glossiphoniidae</taxon>
        <taxon>Helobdella</taxon>
    </lineage>
</organism>
<dbReference type="HOGENOM" id="CLU_017380_0_0_1"/>
<feature type="domain" description="EH" evidence="2">
    <location>
        <begin position="133"/>
        <end position="222"/>
    </location>
</feature>
<name>T1EE76_HELRO</name>
<keyword evidence="1" id="KW-0106">Calcium</keyword>
<dbReference type="PROSITE" id="PS50031">
    <property type="entry name" value="EH"/>
    <property type="match status" value="2"/>
</dbReference>
<dbReference type="SMART" id="SM00027">
    <property type="entry name" value="EH"/>
    <property type="match status" value="2"/>
</dbReference>
<dbReference type="Gene3D" id="1.10.238.10">
    <property type="entry name" value="EF-hand"/>
    <property type="match status" value="2"/>
</dbReference>
<dbReference type="InterPro" id="IPR018247">
    <property type="entry name" value="EF_Hand_1_Ca_BS"/>
</dbReference>
<evidence type="ECO:0000259" key="3">
    <source>
        <dbReference type="PROSITE" id="PS50222"/>
    </source>
</evidence>
<feature type="domain" description="EH" evidence="2">
    <location>
        <begin position="8"/>
        <end position="96"/>
    </location>
</feature>
<dbReference type="InterPro" id="IPR011992">
    <property type="entry name" value="EF-hand-dom_pair"/>
</dbReference>
<dbReference type="PANTHER" id="PTHR11216">
    <property type="entry name" value="EH DOMAIN"/>
    <property type="match status" value="1"/>
</dbReference>
<dbReference type="RefSeq" id="XP_009022913.1">
    <property type="nucleotide sequence ID" value="XM_009024665.1"/>
</dbReference>
<dbReference type="InParanoid" id="T1EE76"/>
<accession>T1EE76</accession>
<dbReference type="EMBL" id="KB097143">
    <property type="protein sequence ID" value="ESN98997.1"/>
    <property type="molecule type" value="Genomic_DNA"/>
</dbReference>
<dbReference type="FunFam" id="1.10.238.10:FF:000055">
    <property type="entry name" value="Intersectin-1 isoform 1"/>
    <property type="match status" value="1"/>
</dbReference>
<dbReference type="AlphaFoldDB" id="T1EE76"/>
<dbReference type="OMA" id="MEEVCEI"/>
<evidence type="ECO:0000259" key="2">
    <source>
        <dbReference type="PROSITE" id="PS50031"/>
    </source>
</evidence>
<dbReference type="GeneID" id="20194878"/>
<gene>
    <name evidence="5" type="primary">20194878</name>
    <name evidence="4" type="ORF">HELRODRAFT_107112</name>
</gene>
<dbReference type="PANTHER" id="PTHR11216:SF170">
    <property type="entry name" value="DYNAMIN ASSOCIATED PROTEIN 160, ISOFORM D"/>
    <property type="match status" value="1"/>
</dbReference>
<dbReference type="Proteomes" id="UP000015101">
    <property type="component" value="Unassembled WGS sequence"/>
</dbReference>
<sequence length="274" mass="30287">MWVITPEEKAKNDNQFYMMNPVAGYLTGEQVKSFFLQSGLPQPVLGKIWSLSDLTSDGKMDKREFSIAMHLIKKALLGFEIPHVLPPNFLTDVAAGSVFNPGIMNANMVGGLSATPTLPSSSSSGEWIITPGQRLRYKQMFNNHDSQHKGYLTGLEAKSLLSQSGLTHTILAQIWCLADIDTDGNLSPDEFCVAMYLIDQAKSGFPVPATLPVDLVPPSYRRTRRMSENVHLPQVSSMPGLSSSAGRLFQLSKLITRETSLTKWLLVFNFHSLI</sequence>
<evidence type="ECO:0000313" key="6">
    <source>
        <dbReference type="Proteomes" id="UP000015101"/>
    </source>
</evidence>
<dbReference type="eggNOG" id="KOG0998">
    <property type="taxonomic scope" value="Eukaryota"/>
</dbReference>
<evidence type="ECO:0000256" key="1">
    <source>
        <dbReference type="ARBA" id="ARBA00022837"/>
    </source>
</evidence>
<dbReference type="OrthoDB" id="2015333at2759"/>
<dbReference type="PROSITE" id="PS00018">
    <property type="entry name" value="EF_HAND_1"/>
    <property type="match status" value="1"/>
</dbReference>
<dbReference type="CTD" id="20194878"/>
<dbReference type="InterPro" id="IPR000261">
    <property type="entry name" value="EH_dom"/>
</dbReference>
<dbReference type="Pfam" id="PF12763">
    <property type="entry name" value="EH"/>
    <property type="match status" value="2"/>
</dbReference>
<reference evidence="4 6" key="2">
    <citation type="journal article" date="2013" name="Nature">
        <title>Insights into bilaterian evolution from three spiralian genomes.</title>
        <authorList>
            <person name="Simakov O."/>
            <person name="Marletaz F."/>
            <person name="Cho S.J."/>
            <person name="Edsinger-Gonzales E."/>
            <person name="Havlak P."/>
            <person name="Hellsten U."/>
            <person name="Kuo D.H."/>
            <person name="Larsson T."/>
            <person name="Lv J."/>
            <person name="Arendt D."/>
            <person name="Savage R."/>
            <person name="Osoegawa K."/>
            <person name="de Jong P."/>
            <person name="Grimwood J."/>
            <person name="Chapman J.A."/>
            <person name="Shapiro H."/>
            <person name="Aerts A."/>
            <person name="Otillar R.P."/>
            <person name="Terry A.Y."/>
            <person name="Boore J.L."/>
            <person name="Grigoriev I.V."/>
            <person name="Lindberg D.R."/>
            <person name="Seaver E.C."/>
            <person name="Weisblat D.A."/>
            <person name="Putnam N.H."/>
            <person name="Rokhsar D.S."/>
        </authorList>
    </citation>
    <scope>NUCLEOTIDE SEQUENCE</scope>
</reference>
<dbReference type="KEGG" id="hro:HELRODRAFT_107112"/>
<dbReference type="EMBL" id="AMQM01001094">
    <property type="status" value="NOT_ANNOTATED_CDS"/>
    <property type="molecule type" value="Genomic_DNA"/>
</dbReference>
<evidence type="ECO:0000313" key="5">
    <source>
        <dbReference type="EnsemblMetazoa" id="HelroP107112"/>
    </source>
</evidence>
<dbReference type="STRING" id="6412.T1EE76"/>
<evidence type="ECO:0000313" key="4">
    <source>
        <dbReference type="EMBL" id="ESN98997.1"/>
    </source>
</evidence>
<reference evidence="5" key="3">
    <citation type="submission" date="2015-06" db="UniProtKB">
        <authorList>
            <consortium name="EnsemblMetazoa"/>
        </authorList>
    </citation>
    <scope>IDENTIFICATION</scope>
</reference>
<reference evidence="6" key="1">
    <citation type="submission" date="2012-12" db="EMBL/GenBank/DDBJ databases">
        <authorList>
            <person name="Hellsten U."/>
            <person name="Grimwood J."/>
            <person name="Chapman J.A."/>
            <person name="Shapiro H."/>
            <person name="Aerts A."/>
            <person name="Otillar R.P."/>
            <person name="Terry A.Y."/>
            <person name="Boore J.L."/>
            <person name="Simakov O."/>
            <person name="Marletaz F."/>
            <person name="Cho S.-J."/>
            <person name="Edsinger-Gonzales E."/>
            <person name="Havlak P."/>
            <person name="Kuo D.-H."/>
            <person name="Larsson T."/>
            <person name="Lv J."/>
            <person name="Arendt D."/>
            <person name="Savage R."/>
            <person name="Osoegawa K."/>
            <person name="de Jong P."/>
            <person name="Lindberg D.R."/>
            <person name="Seaver E.C."/>
            <person name="Weisblat D.A."/>
            <person name="Putnam N.H."/>
            <person name="Grigoriev I.V."/>
            <person name="Rokhsar D.S."/>
        </authorList>
    </citation>
    <scope>NUCLEOTIDE SEQUENCE</scope>
</reference>
<dbReference type="EnsemblMetazoa" id="HelroT107112">
    <property type="protein sequence ID" value="HelroP107112"/>
    <property type="gene ID" value="HelroG107112"/>
</dbReference>
<dbReference type="InterPro" id="IPR002048">
    <property type="entry name" value="EF_hand_dom"/>
</dbReference>
<protein>
    <submittedName>
        <fullName evidence="4 5">Uncharacterized protein</fullName>
    </submittedName>
</protein>
<keyword evidence="6" id="KW-1185">Reference proteome</keyword>
<dbReference type="GO" id="GO:0005509">
    <property type="term" value="F:calcium ion binding"/>
    <property type="evidence" value="ECO:0007669"/>
    <property type="project" value="InterPro"/>
</dbReference>
<dbReference type="SUPFAM" id="SSF47473">
    <property type="entry name" value="EF-hand"/>
    <property type="match status" value="2"/>
</dbReference>
<dbReference type="CDD" id="cd00052">
    <property type="entry name" value="EH"/>
    <property type="match status" value="2"/>
</dbReference>